<dbReference type="InterPro" id="IPR032675">
    <property type="entry name" value="LRR_dom_sf"/>
</dbReference>
<keyword evidence="6" id="KW-1185">Reference proteome</keyword>
<dbReference type="SUPFAM" id="SSF52058">
    <property type="entry name" value="L domain-like"/>
    <property type="match status" value="1"/>
</dbReference>
<dbReference type="InterPro" id="IPR001611">
    <property type="entry name" value="Leu-rich_rpt"/>
</dbReference>
<dbReference type="InterPro" id="IPR003591">
    <property type="entry name" value="Leu-rich_rpt_typical-subtyp"/>
</dbReference>
<accession>A0A2R5GB68</accession>
<dbReference type="Pfam" id="PF23598">
    <property type="entry name" value="LRR_14"/>
    <property type="match status" value="1"/>
</dbReference>
<evidence type="ECO:0000256" key="1">
    <source>
        <dbReference type="ARBA" id="ARBA00022614"/>
    </source>
</evidence>
<dbReference type="Proteomes" id="UP000241890">
    <property type="component" value="Unassembled WGS sequence"/>
</dbReference>
<evidence type="ECO:0000313" key="6">
    <source>
        <dbReference type="Proteomes" id="UP000241890"/>
    </source>
</evidence>
<dbReference type="InterPro" id="IPR052595">
    <property type="entry name" value="LRRC69/RLP"/>
</dbReference>
<dbReference type="EMBL" id="BEYU01000036">
    <property type="protein sequence ID" value="GBG27835.1"/>
    <property type="molecule type" value="Genomic_DNA"/>
</dbReference>
<feature type="chain" id="PRO_5015331274" evidence="3">
    <location>
        <begin position="18"/>
        <end position="414"/>
    </location>
</feature>
<protein>
    <submittedName>
        <fullName evidence="5">Leucine-rich repeat-containing protein 1</fullName>
    </submittedName>
</protein>
<keyword evidence="3" id="KW-0732">Signal</keyword>
<dbReference type="SMART" id="SM00364">
    <property type="entry name" value="LRR_BAC"/>
    <property type="match status" value="7"/>
</dbReference>
<proteinExistence type="predicted"/>
<dbReference type="SMART" id="SM00369">
    <property type="entry name" value="LRR_TYP"/>
    <property type="match status" value="8"/>
</dbReference>
<reference evidence="5 6" key="1">
    <citation type="submission" date="2017-12" db="EMBL/GenBank/DDBJ databases">
        <title>Sequencing, de novo assembly and annotation of complete genome of a new Thraustochytrid species, strain FCC1311.</title>
        <authorList>
            <person name="Sedici K."/>
            <person name="Godart F."/>
            <person name="Aiese Cigliano R."/>
            <person name="Sanseverino W."/>
            <person name="Barakat M."/>
            <person name="Ortet P."/>
            <person name="Marechal E."/>
            <person name="Cagnac O."/>
            <person name="Amato A."/>
        </authorList>
    </citation>
    <scope>NUCLEOTIDE SEQUENCE [LARGE SCALE GENOMIC DNA]</scope>
</reference>
<evidence type="ECO:0000259" key="4">
    <source>
        <dbReference type="Pfam" id="PF23598"/>
    </source>
</evidence>
<dbReference type="Pfam" id="PF00560">
    <property type="entry name" value="LRR_1"/>
    <property type="match status" value="1"/>
</dbReference>
<feature type="domain" description="Disease resistance R13L4/SHOC-2-like LRR" evidence="4">
    <location>
        <begin position="45"/>
        <end position="135"/>
    </location>
</feature>
<evidence type="ECO:0000256" key="3">
    <source>
        <dbReference type="SAM" id="SignalP"/>
    </source>
</evidence>
<evidence type="ECO:0000256" key="2">
    <source>
        <dbReference type="ARBA" id="ARBA00022737"/>
    </source>
</evidence>
<sequence>MIAVLLLVAASSLRVTAVCEMWDDRGFVGSRPIKTAPLSVTNMTCSGENGKLPYHVYKLKQLTSLELQGNGLQGLPDKMGKLELLTHLDISDNSLSKLPKSLSLLTNLETVHASSNALSAIDSLSTMFELRELHLGGNELESIPEAFSNIGKQMTSLDLSENNLSELPDIFDSFSMLHTIDLSANRLSDLPNSLASDAVTAIMLRNNALSEAPQVLEQMPNLGQLTLDGNQLSEVPDFLPDADQLVYLTLGSNAIDPESLLSLNSLGGLRTLSLDNNDLEYLPEGFGVGLESLLLLDIRNNSLTRLPDSLSELHLDYLQALPNNFCGSLPNLQVAVSSDVESGQEFDACPSTPAPTIERTPVTETCYQEDIKYKGELIPGLKSFLRAETTDDCHALCDASLVLETSRRILDKVH</sequence>
<dbReference type="OrthoDB" id="1728874at2759"/>
<keyword evidence="2" id="KW-0677">Repeat</keyword>
<evidence type="ECO:0000313" key="5">
    <source>
        <dbReference type="EMBL" id="GBG27835.1"/>
    </source>
</evidence>
<dbReference type="Pfam" id="PF13855">
    <property type="entry name" value="LRR_8"/>
    <property type="match status" value="2"/>
</dbReference>
<dbReference type="InterPro" id="IPR055414">
    <property type="entry name" value="LRR_R13L4/SHOC2-like"/>
</dbReference>
<dbReference type="PANTHER" id="PTHR48057">
    <property type="entry name" value="LEUCINE-RICH REPEAT SERINE/THREONINE-PROTEIN KINASE 1"/>
    <property type="match status" value="1"/>
</dbReference>
<feature type="signal peptide" evidence="3">
    <location>
        <begin position="1"/>
        <end position="17"/>
    </location>
</feature>
<dbReference type="PROSITE" id="PS51450">
    <property type="entry name" value="LRR"/>
    <property type="match status" value="2"/>
</dbReference>
<dbReference type="InParanoid" id="A0A2R5GB68"/>
<gene>
    <name evidence="5" type="ORF">FCC1311_040582</name>
</gene>
<dbReference type="AlphaFoldDB" id="A0A2R5GB68"/>
<keyword evidence="1" id="KW-0433">Leucine-rich repeat</keyword>
<dbReference type="Gene3D" id="3.80.10.10">
    <property type="entry name" value="Ribonuclease Inhibitor"/>
    <property type="match status" value="2"/>
</dbReference>
<organism evidence="5 6">
    <name type="scientific">Hondaea fermentalgiana</name>
    <dbReference type="NCBI Taxonomy" id="2315210"/>
    <lineage>
        <taxon>Eukaryota</taxon>
        <taxon>Sar</taxon>
        <taxon>Stramenopiles</taxon>
        <taxon>Bigyra</taxon>
        <taxon>Labyrinthulomycetes</taxon>
        <taxon>Thraustochytrida</taxon>
        <taxon>Thraustochytriidae</taxon>
        <taxon>Hondaea</taxon>
    </lineage>
</organism>
<name>A0A2R5GB68_9STRA</name>
<comment type="caution">
    <text evidence="5">The sequence shown here is derived from an EMBL/GenBank/DDBJ whole genome shotgun (WGS) entry which is preliminary data.</text>
</comment>